<dbReference type="EMBL" id="JABBGG010000011">
    <property type="protein sequence ID" value="NML62843.1"/>
    <property type="molecule type" value="Genomic_DNA"/>
</dbReference>
<dbReference type="PROSITE" id="PS51257">
    <property type="entry name" value="PROKAR_LIPOPROTEIN"/>
    <property type="match status" value="1"/>
</dbReference>
<gene>
    <name evidence="2" type="ORF">HHL21_17520</name>
</gene>
<keyword evidence="3" id="KW-1185">Reference proteome</keyword>
<dbReference type="AlphaFoldDB" id="A0A848HU56"/>
<protein>
    <recommendedName>
        <fullName evidence="4">Lipoprotein</fullName>
    </recommendedName>
</protein>
<feature type="chain" id="PRO_5032327839" description="Lipoprotein" evidence="1">
    <location>
        <begin position="26"/>
        <end position="658"/>
    </location>
</feature>
<comment type="caution">
    <text evidence="2">The sequence shown here is derived from an EMBL/GenBank/DDBJ whole genome shotgun (WGS) entry which is preliminary data.</text>
</comment>
<reference evidence="2 3" key="1">
    <citation type="submission" date="2020-04" db="EMBL/GenBank/DDBJ databases">
        <title>Massilia sp. RP-1-19 isolated from soil.</title>
        <authorList>
            <person name="Dahal R.H."/>
        </authorList>
    </citation>
    <scope>NUCLEOTIDE SEQUENCE [LARGE SCALE GENOMIC DNA]</scope>
    <source>
        <strain evidence="2 3">RP-1-19</strain>
    </source>
</reference>
<dbReference type="InterPro" id="IPR013783">
    <property type="entry name" value="Ig-like_fold"/>
</dbReference>
<dbReference type="Gene3D" id="2.60.40.10">
    <property type="entry name" value="Immunoglobulins"/>
    <property type="match status" value="1"/>
</dbReference>
<organism evidence="2 3">
    <name type="scientific">Massilia polaris</name>
    <dbReference type="NCBI Taxonomy" id="2728846"/>
    <lineage>
        <taxon>Bacteria</taxon>
        <taxon>Pseudomonadati</taxon>
        <taxon>Pseudomonadota</taxon>
        <taxon>Betaproteobacteria</taxon>
        <taxon>Burkholderiales</taxon>
        <taxon>Oxalobacteraceae</taxon>
        <taxon>Telluria group</taxon>
        <taxon>Massilia</taxon>
    </lineage>
</organism>
<accession>A0A848HU56</accession>
<evidence type="ECO:0000256" key="1">
    <source>
        <dbReference type="SAM" id="SignalP"/>
    </source>
</evidence>
<dbReference type="Proteomes" id="UP000583752">
    <property type="component" value="Unassembled WGS sequence"/>
</dbReference>
<evidence type="ECO:0000313" key="2">
    <source>
        <dbReference type="EMBL" id="NML62843.1"/>
    </source>
</evidence>
<dbReference type="RefSeq" id="WP_169468252.1">
    <property type="nucleotide sequence ID" value="NZ_JABBGG010000011.1"/>
</dbReference>
<evidence type="ECO:0008006" key="4">
    <source>
        <dbReference type="Google" id="ProtNLM"/>
    </source>
</evidence>
<name>A0A848HU56_9BURK</name>
<evidence type="ECO:0000313" key="3">
    <source>
        <dbReference type="Proteomes" id="UP000583752"/>
    </source>
</evidence>
<keyword evidence="1" id="KW-0732">Signal</keyword>
<proteinExistence type="predicted"/>
<sequence length="658" mass="70551">MTRFPFVRHAPIRFAIFLLSTVLLSACGGGGGNASTPAAPAPAPVPAPVPVPPVGDCTVQVVADATVETGKTAGASVLACGSGVMGEVSWTQVSGPAVTLLSAQSPTVSFDSADAGVVKLRADVRLASGVAESVTADITVAPRAAGSFVTVRTDHSVRPGTDTSLRAWPVLAAGDSVSRIVWIQVSGPTVEMNTADERVLMFRAPTVGSDTALKFRATMTTSTGREDADDVIIAIERQTLAADSLFDMTARVHPYRTAARYASALGRCTYDVALYYTDSIRNNFCTAATLPLLQEEAGPGVIPSVAQVMGRVLVSHDFLGANFEQFLLTQDPHGDFRRMLAGTTAIVLGSHVRPSFYMSATGAIYLDANNLWLTAAQRDVVTEVPDYRLAFDDELNYSAFGRQVKDNDYARRAFPATERATRSADELVSVLGRLLYHELAHAADFFTPAHRALNPSLSIWGNVVGRISAETLVSDTLSTSYPLTSVDMAGLGQVLFQGLKASEQQKAYSAADVGRFFGADLANDDYAYSSTREDLAMLFEEFMMSYRHGIRYDIAFTNVYSDGTPSGQVLVAWGQRGRIAEAAIKPRIKLVLAQVAPWIDPAVVDSLPAPQMMRVGQSWDANLVLASPTAFSGISARRMVSEEEAAERLRDDSRKPRD</sequence>
<feature type="signal peptide" evidence="1">
    <location>
        <begin position="1"/>
        <end position="25"/>
    </location>
</feature>